<gene>
    <name evidence="3" type="ORF">P170DRAFT_502091</name>
</gene>
<dbReference type="VEuPathDB" id="FungiDB:P170DRAFT_502091"/>
<feature type="compositionally biased region" description="Acidic residues" evidence="1">
    <location>
        <begin position="183"/>
        <end position="192"/>
    </location>
</feature>
<evidence type="ECO:0000256" key="1">
    <source>
        <dbReference type="SAM" id="MobiDB-lite"/>
    </source>
</evidence>
<feature type="transmembrane region" description="Helical" evidence="2">
    <location>
        <begin position="55"/>
        <end position="75"/>
    </location>
</feature>
<feature type="transmembrane region" description="Helical" evidence="2">
    <location>
        <begin position="82"/>
        <end position="104"/>
    </location>
</feature>
<dbReference type="PANTHER" id="PTHR42083:SF1">
    <property type="entry name" value="MARVEL DOMAIN-CONTAINING PROTEIN"/>
    <property type="match status" value="1"/>
</dbReference>
<dbReference type="EMBL" id="MSFO01000008">
    <property type="protein sequence ID" value="PLB45048.1"/>
    <property type="molecule type" value="Genomic_DNA"/>
</dbReference>
<dbReference type="AlphaFoldDB" id="A0A2I2FWP3"/>
<feature type="compositionally biased region" description="Basic and acidic residues" evidence="1">
    <location>
        <begin position="160"/>
        <end position="182"/>
    </location>
</feature>
<evidence type="ECO:0008006" key="5">
    <source>
        <dbReference type="Google" id="ProtNLM"/>
    </source>
</evidence>
<feature type="transmembrane region" description="Helical" evidence="2">
    <location>
        <begin position="124"/>
        <end position="148"/>
    </location>
</feature>
<feature type="compositionally biased region" description="Basic and acidic residues" evidence="1">
    <location>
        <begin position="193"/>
        <end position="215"/>
    </location>
</feature>
<evidence type="ECO:0000313" key="3">
    <source>
        <dbReference type="EMBL" id="PLB45048.1"/>
    </source>
</evidence>
<dbReference type="PANTHER" id="PTHR42083">
    <property type="entry name" value="MARVEL DOMAIN-CONTAINING PROTEIN"/>
    <property type="match status" value="1"/>
</dbReference>
<protein>
    <recommendedName>
        <fullName evidence="5">MARVEL domain-containing protein</fullName>
    </recommendedName>
</protein>
<keyword evidence="2" id="KW-0472">Membrane</keyword>
<proteinExistence type="predicted"/>
<dbReference type="Proteomes" id="UP000234275">
    <property type="component" value="Unassembled WGS sequence"/>
</dbReference>
<comment type="caution">
    <text evidence="3">The sequence shown here is derived from an EMBL/GenBank/DDBJ whole genome shotgun (WGS) entry which is preliminary data.</text>
</comment>
<keyword evidence="2" id="KW-0812">Transmembrane</keyword>
<keyword evidence="2" id="KW-1133">Transmembrane helix</keyword>
<organism evidence="3 4">
    <name type="scientific">Aspergillus steynii IBT 23096</name>
    <dbReference type="NCBI Taxonomy" id="1392250"/>
    <lineage>
        <taxon>Eukaryota</taxon>
        <taxon>Fungi</taxon>
        <taxon>Dikarya</taxon>
        <taxon>Ascomycota</taxon>
        <taxon>Pezizomycotina</taxon>
        <taxon>Eurotiomycetes</taxon>
        <taxon>Eurotiomycetidae</taxon>
        <taxon>Eurotiales</taxon>
        <taxon>Aspergillaceae</taxon>
        <taxon>Aspergillus</taxon>
        <taxon>Aspergillus subgen. Circumdati</taxon>
    </lineage>
</organism>
<keyword evidence="4" id="KW-1185">Reference proteome</keyword>
<reference evidence="3 4" key="1">
    <citation type="submission" date="2016-12" db="EMBL/GenBank/DDBJ databases">
        <title>The genomes of Aspergillus section Nigri reveals drivers in fungal speciation.</title>
        <authorList>
            <consortium name="DOE Joint Genome Institute"/>
            <person name="Vesth T.C."/>
            <person name="Nybo J."/>
            <person name="Theobald S."/>
            <person name="Brandl J."/>
            <person name="Frisvad J.C."/>
            <person name="Nielsen K.F."/>
            <person name="Lyhne E.K."/>
            <person name="Kogle M.E."/>
            <person name="Kuo A."/>
            <person name="Riley R."/>
            <person name="Clum A."/>
            <person name="Nolan M."/>
            <person name="Lipzen A."/>
            <person name="Salamov A."/>
            <person name="Henrissat B."/>
            <person name="Wiebenga A."/>
            <person name="De Vries R.P."/>
            <person name="Grigoriev I.V."/>
            <person name="Mortensen U.H."/>
            <person name="Andersen M.R."/>
            <person name="Baker S.E."/>
        </authorList>
    </citation>
    <scope>NUCLEOTIDE SEQUENCE [LARGE SCALE GENOMIC DNA]</scope>
    <source>
        <strain evidence="3 4">IBT 23096</strain>
    </source>
</reference>
<sequence length="236" mass="25802">MAIPAQNASKYNTYGAITRLTLRILQFTFAIVVAGIYGADLAHATKNNAHAHAEWIYAEFVVIVSALTAIAYLLAPRIHGAWAVWDAVIVVLWVAQAGVFGTIFTADVNSGYEEATLSVARMKAAVWIDLMNLFLWLATTILGIVWGVRGRRRAGRAHKGREGREDEEPVLKDGGDMEKGLVDAEDNDWSDWMDEKSSPGDEKGEKSDIGGEAKRSLGFSQGPAIAPENQESKDRQ</sequence>
<feature type="region of interest" description="Disordered" evidence="1">
    <location>
        <begin position="156"/>
        <end position="236"/>
    </location>
</feature>
<dbReference type="OrthoDB" id="5363290at2759"/>
<feature type="transmembrane region" description="Helical" evidence="2">
    <location>
        <begin position="20"/>
        <end position="39"/>
    </location>
</feature>
<accession>A0A2I2FWP3</accession>
<dbReference type="GeneID" id="36561882"/>
<name>A0A2I2FWP3_9EURO</name>
<evidence type="ECO:0000256" key="2">
    <source>
        <dbReference type="SAM" id="Phobius"/>
    </source>
</evidence>
<dbReference type="RefSeq" id="XP_024700350.1">
    <property type="nucleotide sequence ID" value="XM_024854176.1"/>
</dbReference>
<evidence type="ECO:0000313" key="4">
    <source>
        <dbReference type="Proteomes" id="UP000234275"/>
    </source>
</evidence>